<protein>
    <submittedName>
        <fullName evidence="1">Uncharacterized protein</fullName>
    </submittedName>
</protein>
<dbReference type="RefSeq" id="WP_188871015.1">
    <property type="nucleotide sequence ID" value="NZ_BMOO01000003.1"/>
</dbReference>
<dbReference type="AlphaFoldDB" id="A0A830FRB3"/>
<dbReference type="EMBL" id="BMOO01000003">
    <property type="protein sequence ID" value="GGM63898.1"/>
    <property type="molecule type" value="Genomic_DNA"/>
</dbReference>
<dbReference type="Proteomes" id="UP000765891">
    <property type="component" value="Unassembled WGS sequence"/>
</dbReference>
<dbReference type="EMBL" id="JAGGKO010000001">
    <property type="protein sequence ID" value="MBP1953617.1"/>
    <property type="molecule type" value="Genomic_DNA"/>
</dbReference>
<dbReference type="Proteomes" id="UP000614609">
    <property type="component" value="Unassembled WGS sequence"/>
</dbReference>
<evidence type="ECO:0000313" key="2">
    <source>
        <dbReference type="EMBL" id="MBP1953617.1"/>
    </source>
</evidence>
<reference evidence="2" key="3">
    <citation type="submission" date="2021-03" db="EMBL/GenBank/DDBJ databases">
        <title>Genomic Encyclopedia of Type Strains, Phase IV (KMG-IV): sequencing the most valuable type-strain genomes for metagenomic binning, comparative biology and taxonomic classification.</title>
        <authorList>
            <person name="Goeker M."/>
        </authorList>
    </citation>
    <scope>NUCLEOTIDE SEQUENCE</scope>
    <source>
        <strain evidence="2">DSM 22443</strain>
    </source>
</reference>
<reference evidence="1" key="2">
    <citation type="submission" date="2020-09" db="EMBL/GenBank/DDBJ databases">
        <authorList>
            <person name="Sun Q."/>
            <person name="Ohkuma M."/>
        </authorList>
    </citation>
    <scope>NUCLEOTIDE SEQUENCE</scope>
    <source>
        <strain evidence="1">JCM 16108</strain>
    </source>
</reference>
<sequence>MSDDIEPVEEAKEYLESAERDWGYLSGEERHGTVVQALDALERATDPSVCDLCGREVTLMGDGLCGICQPDDSEVSADAERDGGGE</sequence>
<organism evidence="1 3">
    <name type="scientific">Halarchaeum rubridurum</name>
    <dbReference type="NCBI Taxonomy" id="489911"/>
    <lineage>
        <taxon>Archaea</taxon>
        <taxon>Methanobacteriati</taxon>
        <taxon>Methanobacteriota</taxon>
        <taxon>Stenosarchaea group</taxon>
        <taxon>Halobacteria</taxon>
        <taxon>Halobacteriales</taxon>
        <taxon>Halobacteriaceae</taxon>
    </lineage>
</organism>
<name>A0A830FRB3_9EURY</name>
<evidence type="ECO:0000313" key="1">
    <source>
        <dbReference type="EMBL" id="GGM63898.1"/>
    </source>
</evidence>
<gene>
    <name evidence="1" type="ORF">GCM10009017_12470</name>
    <name evidence="2" type="ORF">J2752_000498</name>
</gene>
<keyword evidence="3" id="KW-1185">Reference proteome</keyword>
<accession>A0A830FRB3</accession>
<proteinExistence type="predicted"/>
<dbReference type="OrthoDB" id="385260at2157"/>
<evidence type="ECO:0000313" key="3">
    <source>
        <dbReference type="Proteomes" id="UP000614609"/>
    </source>
</evidence>
<reference evidence="1" key="1">
    <citation type="journal article" date="2014" name="Int. J. Syst. Evol. Microbiol.">
        <title>Complete genome sequence of Corynebacterium casei LMG S-19264T (=DSM 44701T), isolated from a smear-ripened cheese.</title>
        <authorList>
            <consortium name="US DOE Joint Genome Institute (JGI-PGF)"/>
            <person name="Walter F."/>
            <person name="Albersmeier A."/>
            <person name="Kalinowski J."/>
            <person name="Ruckert C."/>
        </authorList>
    </citation>
    <scope>NUCLEOTIDE SEQUENCE</scope>
    <source>
        <strain evidence="1">JCM 16108</strain>
    </source>
</reference>
<comment type="caution">
    <text evidence="1">The sequence shown here is derived from an EMBL/GenBank/DDBJ whole genome shotgun (WGS) entry which is preliminary data.</text>
</comment>